<organism evidence="3 4">
    <name type="scientific">Acanthaster planci</name>
    <name type="common">Crown-of-thorns starfish</name>
    <dbReference type="NCBI Taxonomy" id="133434"/>
    <lineage>
        <taxon>Eukaryota</taxon>
        <taxon>Metazoa</taxon>
        <taxon>Echinodermata</taxon>
        <taxon>Eleutherozoa</taxon>
        <taxon>Asterozoa</taxon>
        <taxon>Asteroidea</taxon>
        <taxon>Valvatacea</taxon>
        <taxon>Valvatida</taxon>
        <taxon>Acanthasteridae</taxon>
        <taxon>Acanthaster</taxon>
    </lineage>
</organism>
<feature type="region of interest" description="Disordered" evidence="1">
    <location>
        <begin position="1"/>
        <end position="27"/>
    </location>
</feature>
<reference evidence="4" key="1">
    <citation type="submission" date="2025-08" db="UniProtKB">
        <authorList>
            <consortium name="RefSeq"/>
        </authorList>
    </citation>
    <scope>IDENTIFICATION</scope>
</reference>
<evidence type="ECO:0000256" key="2">
    <source>
        <dbReference type="SAM" id="Phobius"/>
    </source>
</evidence>
<dbReference type="GeneID" id="110986437"/>
<protein>
    <submittedName>
        <fullName evidence="4">Uncharacterized protein LOC110986437 isoform X1</fullName>
    </submittedName>
</protein>
<dbReference type="RefSeq" id="XP_022103979.1">
    <property type="nucleotide sequence ID" value="XM_022248287.1"/>
</dbReference>
<keyword evidence="2" id="KW-0812">Transmembrane</keyword>
<sequence>MEPTTVSSTVEPTSPTTPPTSHSTNVGEPKSGLNIPIAALAGIGVGVFVAVLLVALLVIWKVKISKREPFSRGGNFTDGVMPYSDETSDPTNNMLHSEADRGAVQGVYPSPYASSPYRMDGGAGEEFGCGDSCVCDNDLRIHKVDFSKLDLIDLNHADLGSVAPSGITV</sequence>
<evidence type="ECO:0000313" key="3">
    <source>
        <dbReference type="Proteomes" id="UP000694845"/>
    </source>
</evidence>
<keyword evidence="2" id="KW-1133">Transmembrane helix</keyword>
<evidence type="ECO:0000256" key="1">
    <source>
        <dbReference type="SAM" id="MobiDB-lite"/>
    </source>
</evidence>
<gene>
    <name evidence="4" type="primary">LOC110986437</name>
</gene>
<keyword evidence="2" id="KW-0472">Membrane</keyword>
<evidence type="ECO:0000313" key="4">
    <source>
        <dbReference type="RefSeq" id="XP_022103979.1"/>
    </source>
</evidence>
<dbReference type="Proteomes" id="UP000694845">
    <property type="component" value="Unplaced"/>
</dbReference>
<dbReference type="AlphaFoldDB" id="A0A8B7ZEB1"/>
<feature type="transmembrane region" description="Helical" evidence="2">
    <location>
        <begin position="37"/>
        <end position="60"/>
    </location>
</feature>
<dbReference type="KEGG" id="aplc:110986437"/>
<feature type="compositionally biased region" description="Low complexity" evidence="1">
    <location>
        <begin position="1"/>
        <end position="24"/>
    </location>
</feature>
<keyword evidence="3" id="KW-1185">Reference proteome</keyword>
<name>A0A8B7ZEB1_ACAPL</name>
<proteinExistence type="predicted"/>
<accession>A0A8B7ZEB1</accession>